<evidence type="ECO:0000313" key="6">
    <source>
        <dbReference type="EMBL" id="BCE69323.1"/>
    </source>
</evidence>
<dbReference type="RefSeq" id="WP_039184876.1">
    <property type="nucleotide sequence ID" value="NZ_AJQI01000431.1"/>
</dbReference>
<protein>
    <submittedName>
        <fullName evidence="9">Uncharacterized protein</fullName>
    </submittedName>
</protein>
<accession>A0A810D7N7</accession>
<reference evidence="1" key="1">
    <citation type="submission" date="2020-05" db="EMBL/GenBank/DDBJ databases">
        <title>Complete genome sequence of Bradyrhizobium diazoefficiens XF1 isolated from soybean nodule.</title>
        <authorList>
            <person name="Noda R."/>
            <person name="Kakizaki K."/>
            <person name="Minamisawa K."/>
        </authorList>
    </citation>
    <scope>NUCLEOTIDE SEQUENCE</scope>
    <source>
        <strain evidence="1">XF1</strain>
    </source>
</reference>
<evidence type="ECO:0000313" key="4">
    <source>
        <dbReference type="EMBL" id="BCE51905.1"/>
    </source>
</evidence>
<dbReference type="EMBL" id="AP023095">
    <property type="protein sequence ID" value="BCE60639.1"/>
    <property type="molecule type" value="Genomic_DNA"/>
</dbReference>
<evidence type="ECO:0000313" key="3">
    <source>
        <dbReference type="EMBL" id="BCE43062.1"/>
    </source>
</evidence>
<dbReference type="EMBL" id="AP023096">
    <property type="protein sequence ID" value="BCE69323.1"/>
    <property type="molecule type" value="Genomic_DNA"/>
</dbReference>
<evidence type="ECO:0000313" key="1">
    <source>
        <dbReference type="EMBL" id="BCE25647.1"/>
    </source>
</evidence>
<dbReference type="EMBL" id="AP023099">
    <property type="protein sequence ID" value="BCE95400.1"/>
    <property type="molecule type" value="Genomic_DNA"/>
</dbReference>
<sequence length="81" mass="8919">MQKNGAAIVFSAGDLVGHLNCRYLTYLDLKVAQGELARPRVRDDPTLDALTERGKIHERGFVDHLAEQGGSVARRWSAATQ</sequence>
<organism evidence="9">
    <name type="scientific">Bradyrhizobium diazoefficiens</name>
    <dbReference type="NCBI Taxonomy" id="1355477"/>
    <lineage>
        <taxon>Bacteria</taxon>
        <taxon>Pseudomonadati</taxon>
        <taxon>Pseudomonadota</taxon>
        <taxon>Alphaproteobacteria</taxon>
        <taxon>Hyphomicrobiales</taxon>
        <taxon>Nitrobacteraceae</taxon>
        <taxon>Bradyrhizobium</taxon>
    </lineage>
</organism>
<reference evidence="8" key="9">
    <citation type="submission" date="2020-05" db="EMBL/GenBank/DDBJ databases">
        <title>Complete genome sequence of Bradyrhizobium diazoefficiens XF9 isolated from soybean nodule.</title>
        <authorList>
            <person name="Noda R."/>
            <person name="Kakizaki K."/>
            <person name="Minamisawa K."/>
        </authorList>
    </citation>
    <scope>NUCLEOTIDE SEQUENCE</scope>
    <source>
        <strain evidence="8">XF9</strain>
    </source>
</reference>
<evidence type="ECO:0000313" key="9">
    <source>
        <dbReference type="EMBL" id="BCE95400.1"/>
    </source>
</evidence>
<dbReference type="AlphaFoldDB" id="A0A810D7N7"/>
<evidence type="ECO:0000313" key="5">
    <source>
        <dbReference type="EMBL" id="BCE60639.1"/>
    </source>
</evidence>
<dbReference type="EMBL" id="AP023093">
    <property type="protein sequence ID" value="BCE43062.1"/>
    <property type="molecule type" value="Genomic_DNA"/>
</dbReference>
<dbReference type="EMBL" id="AP023098">
    <property type="protein sequence ID" value="BCE86606.1"/>
    <property type="molecule type" value="Genomic_DNA"/>
</dbReference>
<evidence type="ECO:0000313" key="2">
    <source>
        <dbReference type="EMBL" id="BCE34400.1"/>
    </source>
</evidence>
<dbReference type="EMBL" id="AP023097">
    <property type="protein sequence ID" value="BCE77989.1"/>
    <property type="molecule type" value="Genomic_DNA"/>
</dbReference>
<name>A0A810D7N7_9BRAD</name>
<reference evidence="2" key="3">
    <citation type="submission" date="2020-05" db="EMBL/GenBank/DDBJ databases">
        <title>Complete genome sequence of Bradyrhizobium diazoefficiens XF2 isolated from soybean nodule.</title>
        <authorList>
            <person name="Noda R."/>
            <person name="Kakizaki K."/>
            <person name="Minamisawa K."/>
        </authorList>
    </citation>
    <scope>NUCLEOTIDE SEQUENCE</scope>
    <source>
        <strain evidence="2">XF2</strain>
    </source>
</reference>
<gene>
    <name evidence="9" type="ORF">XF10B_81980</name>
    <name evidence="1" type="ORF">XF1B_83280</name>
    <name evidence="2" type="ORF">XF2B_81690</name>
    <name evidence="3" type="ORF">XF3B_80930</name>
    <name evidence="4" type="ORF">XF4B_82540</name>
    <name evidence="5" type="ORF">XF5B_81510</name>
    <name evidence="6" type="ORF">XF6B_81220</name>
    <name evidence="7" type="ORF">XF8B_81000</name>
    <name evidence="8" type="ORF">XF9B_80270</name>
</gene>
<reference evidence="3" key="4">
    <citation type="submission" date="2020-05" db="EMBL/GenBank/DDBJ databases">
        <title>Complete genome sequence of Bradyrhizobium diazoefficiens XF3 isolated from soybean nodule.</title>
        <authorList>
            <person name="Noda R."/>
            <person name="Kakizaki K."/>
            <person name="Minamisawa K."/>
        </authorList>
    </citation>
    <scope>NUCLEOTIDE SEQUENCE</scope>
    <source>
        <strain evidence="3">XF3</strain>
    </source>
</reference>
<reference evidence="5" key="6">
    <citation type="submission" date="2020-05" db="EMBL/GenBank/DDBJ databases">
        <title>Complete genome sequence of Bradyrhizobium diazoefficiens XF5 isolated from soybean nodule.</title>
        <authorList>
            <person name="Noda R."/>
            <person name="Kakizaki K."/>
            <person name="Minamisawa K."/>
        </authorList>
    </citation>
    <scope>NUCLEOTIDE SEQUENCE</scope>
    <source>
        <strain evidence="5">XF5</strain>
    </source>
</reference>
<dbReference type="EMBL" id="AP023092">
    <property type="protein sequence ID" value="BCE34400.1"/>
    <property type="molecule type" value="Genomic_DNA"/>
</dbReference>
<reference evidence="4" key="5">
    <citation type="submission" date="2020-05" db="EMBL/GenBank/DDBJ databases">
        <title>Complete genome sequence of Bradyrhizobium diazoefficiens XF4 isolated from soybean nodule.</title>
        <authorList>
            <person name="Noda R."/>
            <person name="Kakizaki K."/>
            <person name="Minamisawa K."/>
        </authorList>
    </citation>
    <scope>NUCLEOTIDE SEQUENCE</scope>
    <source>
        <strain evidence="4">XF4</strain>
    </source>
</reference>
<dbReference type="EMBL" id="AP023091">
    <property type="protein sequence ID" value="BCE25647.1"/>
    <property type="molecule type" value="Genomic_DNA"/>
</dbReference>
<reference evidence="9" key="2">
    <citation type="submission" date="2020-05" db="EMBL/GenBank/DDBJ databases">
        <title>Complete genome sequence of Bradyrhizobium diazoefficiens XF10 isolated from soybean nodule.</title>
        <authorList>
            <person name="Noda R."/>
            <person name="Kakizaki K."/>
            <person name="Minamisawa K."/>
        </authorList>
    </citation>
    <scope>NUCLEOTIDE SEQUENCE</scope>
    <source>
        <strain evidence="9">XF10</strain>
    </source>
</reference>
<reference evidence="6" key="7">
    <citation type="submission" date="2020-05" db="EMBL/GenBank/DDBJ databases">
        <title>Complete genome sequence of Bradyrhizobium diazoefficiens XF6 isolated from soybean nodule.</title>
        <authorList>
            <person name="Noda R."/>
            <person name="Kakizaki K."/>
            <person name="Minamisawa K."/>
        </authorList>
    </citation>
    <scope>NUCLEOTIDE SEQUENCE</scope>
    <source>
        <strain evidence="6">XF6</strain>
    </source>
</reference>
<dbReference type="GeneID" id="46496281"/>
<reference evidence="7" key="8">
    <citation type="submission" date="2020-05" db="EMBL/GenBank/DDBJ databases">
        <title>Complete genome sequence of Bradyrhizobium diazoefficiens XF8 isolated from soybean nodule.</title>
        <authorList>
            <person name="Noda R."/>
            <person name="Kakizaki K."/>
            <person name="Minamisawa K."/>
        </authorList>
    </citation>
    <scope>NUCLEOTIDE SEQUENCE</scope>
    <source>
        <strain evidence="7">XF8</strain>
    </source>
</reference>
<dbReference type="EMBL" id="AP023094">
    <property type="protein sequence ID" value="BCE51905.1"/>
    <property type="molecule type" value="Genomic_DNA"/>
</dbReference>
<proteinExistence type="predicted"/>
<evidence type="ECO:0000313" key="8">
    <source>
        <dbReference type="EMBL" id="BCE86606.1"/>
    </source>
</evidence>
<evidence type="ECO:0000313" key="7">
    <source>
        <dbReference type="EMBL" id="BCE77989.1"/>
    </source>
</evidence>